<dbReference type="VEuPathDB" id="FungiDB:SeMB42_g06749"/>
<dbReference type="EMBL" id="QEAM01000361">
    <property type="protein sequence ID" value="TPX40786.1"/>
    <property type="molecule type" value="Genomic_DNA"/>
</dbReference>
<name>A0A507CNT0_9FUNG</name>
<accession>A0A507CNT0</accession>
<reference evidence="2 3" key="1">
    <citation type="journal article" date="2019" name="Sci. Rep.">
        <title>Comparative genomics of chytrid fungi reveal insights into the obligate biotrophic and pathogenic lifestyle of Synchytrium endobioticum.</title>
        <authorList>
            <person name="van de Vossenberg B.T.L.H."/>
            <person name="Warris S."/>
            <person name="Nguyen H.D.T."/>
            <person name="van Gent-Pelzer M.P.E."/>
            <person name="Joly D.L."/>
            <person name="van de Geest H.C."/>
            <person name="Bonants P.J.M."/>
            <person name="Smith D.S."/>
            <person name="Levesque C.A."/>
            <person name="van der Lee T.A.J."/>
        </authorList>
    </citation>
    <scope>NUCLEOTIDE SEQUENCE [LARGE SCALE GENOMIC DNA]</scope>
    <source>
        <strain evidence="2 3">LEV6574</strain>
    </source>
</reference>
<dbReference type="Proteomes" id="UP000320475">
    <property type="component" value="Unassembled WGS sequence"/>
</dbReference>
<evidence type="ECO:0000313" key="2">
    <source>
        <dbReference type="EMBL" id="TPX40786.1"/>
    </source>
</evidence>
<sequence length="141" mass="16232">MLVKTVLGLLAASAAVIAAPAVNKEVEAKKYVDAHKTYVYKSDDHYGVEKYDYDNYGADKYDHDNYGVEKYDYDNYGAEMNGYETVYAKEIVCPASYKILYTHVPVKCDCKTETRYEKPADIDFKNVQYEKVYKGYENKGY</sequence>
<evidence type="ECO:0000313" key="3">
    <source>
        <dbReference type="Proteomes" id="UP000320475"/>
    </source>
</evidence>
<dbReference type="AlphaFoldDB" id="A0A507CNT0"/>
<keyword evidence="1" id="KW-0732">Signal</keyword>
<protein>
    <submittedName>
        <fullName evidence="2">Uncharacterized protein</fullName>
    </submittedName>
</protein>
<feature type="signal peptide" evidence="1">
    <location>
        <begin position="1"/>
        <end position="18"/>
    </location>
</feature>
<evidence type="ECO:0000256" key="1">
    <source>
        <dbReference type="SAM" id="SignalP"/>
    </source>
</evidence>
<organism evidence="2 3">
    <name type="scientific">Synchytrium endobioticum</name>
    <dbReference type="NCBI Taxonomy" id="286115"/>
    <lineage>
        <taxon>Eukaryota</taxon>
        <taxon>Fungi</taxon>
        <taxon>Fungi incertae sedis</taxon>
        <taxon>Chytridiomycota</taxon>
        <taxon>Chytridiomycota incertae sedis</taxon>
        <taxon>Chytridiomycetes</taxon>
        <taxon>Synchytriales</taxon>
        <taxon>Synchytriaceae</taxon>
        <taxon>Synchytrium</taxon>
    </lineage>
</organism>
<proteinExistence type="predicted"/>
<gene>
    <name evidence="2" type="ORF">SeLEV6574_g06415</name>
</gene>
<comment type="caution">
    <text evidence="2">The sequence shown here is derived from an EMBL/GenBank/DDBJ whole genome shotgun (WGS) entry which is preliminary data.</text>
</comment>
<feature type="chain" id="PRO_5021441827" evidence="1">
    <location>
        <begin position="19"/>
        <end position="141"/>
    </location>
</feature>